<accession>A0A839Z122</accession>
<dbReference type="EMBL" id="JACICF010000001">
    <property type="protein sequence ID" value="MBB3763372.1"/>
    <property type="molecule type" value="Genomic_DNA"/>
</dbReference>
<dbReference type="AlphaFoldDB" id="A0A839Z122"/>
<evidence type="ECO:0000256" key="1">
    <source>
        <dbReference type="SAM" id="MobiDB-lite"/>
    </source>
</evidence>
<dbReference type="RefSeq" id="WP_183932725.1">
    <property type="nucleotide sequence ID" value="NZ_JACICF010000001.1"/>
</dbReference>
<organism evidence="3 4">
    <name type="scientific">Sphingomicrobium lutaoense</name>
    <dbReference type="NCBI Taxonomy" id="515949"/>
    <lineage>
        <taxon>Bacteria</taxon>
        <taxon>Pseudomonadati</taxon>
        <taxon>Pseudomonadota</taxon>
        <taxon>Alphaproteobacteria</taxon>
        <taxon>Sphingomonadales</taxon>
        <taxon>Sphingomonadaceae</taxon>
        <taxon>Sphingomicrobium</taxon>
    </lineage>
</organism>
<keyword evidence="2" id="KW-0472">Membrane</keyword>
<sequence>MSDGEDQEKQQSSEKEEQNRPPTVIGWAARIFSVLAFAALIGVLIYEILQPTREVALEVKPRFEEVRASNGYQLLPLDITNVSTKTIRELKVELDVGREEPVEVEIMLFGQGETIQYVASVDEVPDQVSHRIVSYEAP</sequence>
<keyword evidence="4" id="KW-1185">Reference proteome</keyword>
<feature type="region of interest" description="Disordered" evidence="1">
    <location>
        <begin position="1"/>
        <end position="21"/>
    </location>
</feature>
<reference evidence="3 4" key="1">
    <citation type="submission" date="2020-08" db="EMBL/GenBank/DDBJ databases">
        <title>Genomic Encyclopedia of Type Strains, Phase IV (KMG-IV): sequencing the most valuable type-strain genomes for metagenomic binning, comparative biology and taxonomic classification.</title>
        <authorList>
            <person name="Goeker M."/>
        </authorList>
    </citation>
    <scope>NUCLEOTIDE SEQUENCE [LARGE SCALE GENOMIC DNA]</scope>
    <source>
        <strain evidence="3 4">DSM 24194</strain>
    </source>
</reference>
<evidence type="ECO:0000313" key="3">
    <source>
        <dbReference type="EMBL" id="MBB3763372.1"/>
    </source>
</evidence>
<dbReference type="Proteomes" id="UP000578569">
    <property type="component" value="Unassembled WGS sequence"/>
</dbReference>
<evidence type="ECO:0000313" key="4">
    <source>
        <dbReference type="Proteomes" id="UP000578569"/>
    </source>
</evidence>
<feature type="transmembrane region" description="Helical" evidence="2">
    <location>
        <begin position="24"/>
        <end position="46"/>
    </location>
</feature>
<proteinExistence type="predicted"/>
<comment type="caution">
    <text evidence="3">The sequence shown here is derived from an EMBL/GenBank/DDBJ whole genome shotgun (WGS) entry which is preliminary data.</text>
</comment>
<keyword evidence="2" id="KW-0812">Transmembrane</keyword>
<gene>
    <name evidence="3" type="ORF">FHS50_000395</name>
</gene>
<feature type="compositionally biased region" description="Basic and acidic residues" evidence="1">
    <location>
        <begin position="7"/>
        <end position="19"/>
    </location>
</feature>
<evidence type="ECO:0000256" key="2">
    <source>
        <dbReference type="SAM" id="Phobius"/>
    </source>
</evidence>
<name>A0A839Z122_9SPHN</name>
<protein>
    <submittedName>
        <fullName evidence="3">Uncharacterized protein (TIGR02588 family)</fullName>
    </submittedName>
</protein>
<keyword evidence="2" id="KW-1133">Transmembrane helix</keyword>